<comment type="caution">
    <text evidence="2">The sequence shown here is derived from an EMBL/GenBank/DDBJ whole genome shotgun (WGS) entry which is preliminary data.</text>
</comment>
<feature type="transmembrane region" description="Helical" evidence="1">
    <location>
        <begin position="334"/>
        <end position="352"/>
    </location>
</feature>
<dbReference type="Proteomes" id="UP000238338">
    <property type="component" value="Unassembled WGS sequence"/>
</dbReference>
<keyword evidence="1" id="KW-0472">Membrane</keyword>
<reference evidence="2 3" key="1">
    <citation type="submission" date="2018-02" db="EMBL/GenBank/DDBJ databases">
        <title>Genomic Encyclopedia of Archaeal and Bacterial Type Strains, Phase II (KMG-II): from individual species to whole genera.</title>
        <authorList>
            <person name="Goeker M."/>
        </authorList>
    </citation>
    <scope>NUCLEOTIDE SEQUENCE [LARGE SCALE GENOMIC DNA]</scope>
    <source>
        <strain evidence="2 3">DSM 18921</strain>
    </source>
</reference>
<keyword evidence="1" id="KW-0812">Transmembrane</keyword>
<evidence type="ECO:0000256" key="1">
    <source>
        <dbReference type="SAM" id="Phobius"/>
    </source>
</evidence>
<feature type="transmembrane region" description="Helical" evidence="1">
    <location>
        <begin position="18"/>
        <end position="37"/>
    </location>
</feature>
<name>A0A2S8SCP9_9RHOB</name>
<keyword evidence="1" id="KW-1133">Transmembrane helix</keyword>
<dbReference type="RefSeq" id="WP_105512839.1">
    <property type="nucleotide sequence ID" value="NZ_PVEP01000001.1"/>
</dbReference>
<feature type="transmembrane region" description="Helical" evidence="1">
    <location>
        <begin position="259"/>
        <end position="279"/>
    </location>
</feature>
<feature type="transmembrane region" description="Helical" evidence="1">
    <location>
        <begin position="125"/>
        <end position="143"/>
    </location>
</feature>
<keyword evidence="3" id="KW-1185">Reference proteome</keyword>
<dbReference type="OrthoDB" id="6196188at2"/>
<proteinExistence type="predicted"/>
<feature type="transmembrane region" description="Helical" evidence="1">
    <location>
        <begin position="217"/>
        <end position="238"/>
    </location>
</feature>
<gene>
    <name evidence="2" type="ORF">LX70_00386</name>
</gene>
<evidence type="ECO:0000313" key="2">
    <source>
        <dbReference type="EMBL" id="PQV58574.1"/>
    </source>
</evidence>
<evidence type="ECO:0008006" key="4">
    <source>
        <dbReference type="Google" id="ProtNLM"/>
    </source>
</evidence>
<feature type="transmembrane region" description="Helical" evidence="1">
    <location>
        <begin position="310"/>
        <end position="328"/>
    </location>
</feature>
<protein>
    <recommendedName>
        <fullName evidence="4">4-amino-4-deoxy-L-arabinose transferase-like glycosyltransferase</fullName>
    </recommendedName>
</protein>
<sequence>MTSSSPALTAPRAKARPAAGVALAVAIPALLLAFLWGRTVNHDTAWFLIATRDWLEGARLYVDIFEVNPPLNFYLTVPPLILSDLTGISGPNAQYAVICAAMAVSLLTCLRLFPKDLARSAPRSAVALLGLAVAMILPAMNDIAQREQVMLILTAPWLIAQLPRRVSLPLRTVIATAAVAGVGICLKPFFLLIPAFVTLWQVAATRSLKPILSPANLTMGAVGLAYVGAVWALHPEYFRDVIPLARDVYGAIALPQDRTLGFLLVTAAPFAPFALALLTGRNVPPGTGIFAAAALGGLASYIIQWNGFQYHTIPLEGFALMACFWVLAHSPRPTPVAALASLAIIGAGYVSFAQGLYRNPQLDELTANLDPAWQADGVLVLSTEVTAGPPVALALGTSWAGRYPHLWPIPGALSALAATDCAAAPETCARLNAILTRVRQDIVTDIESHHPDLLIFDRGYGFIDDQSFTWDSFMAPAPDWQAILKDYRPARPSRHFDILLRCTGATGPRAQSCATLPD</sequence>
<evidence type="ECO:0000313" key="3">
    <source>
        <dbReference type="Proteomes" id="UP000238338"/>
    </source>
</evidence>
<feature type="transmembrane region" description="Helical" evidence="1">
    <location>
        <begin position="93"/>
        <end position="113"/>
    </location>
</feature>
<organism evidence="2 3">
    <name type="scientific">Albidovulum denitrificans</name>
    <dbReference type="NCBI Taxonomy" id="404881"/>
    <lineage>
        <taxon>Bacteria</taxon>
        <taxon>Pseudomonadati</taxon>
        <taxon>Pseudomonadota</taxon>
        <taxon>Alphaproteobacteria</taxon>
        <taxon>Rhodobacterales</taxon>
        <taxon>Paracoccaceae</taxon>
        <taxon>Albidovulum</taxon>
    </lineage>
</organism>
<accession>A0A2S8SCP9</accession>
<feature type="transmembrane region" description="Helical" evidence="1">
    <location>
        <begin position="173"/>
        <end position="197"/>
    </location>
</feature>
<dbReference type="EMBL" id="PVEP01000001">
    <property type="protein sequence ID" value="PQV58574.1"/>
    <property type="molecule type" value="Genomic_DNA"/>
</dbReference>
<feature type="transmembrane region" description="Helical" evidence="1">
    <location>
        <begin position="285"/>
        <end position="303"/>
    </location>
</feature>
<dbReference type="AlphaFoldDB" id="A0A2S8SCP9"/>